<dbReference type="PANTHER" id="PTHR42910">
    <property type="entry name" value="TRANSPORTER SCO4007-RELATED"/>
    <property type="match status" value="1"/>
</dbReference>
<evidence type="ECO:0000313" key="6">
    <source>
        <dbReference type="Proteomes" id="UP001610335"/>
    </source>
</evidence>
<dbReference type="Pfam" id="PF07690">
    <property type="entry name" value="MFS_1"/>
    <property type="match status" value="1"/>
</dbReference>
<dbReference type="InterPro" id="IPR036259">
    <property type="entry name" value="MFS_trans_sf"/>
</dbReference>
<feature type="compositionally biased region" description="Basic and acidic residues" evidence="2">
    <location>
        <begin position="19"/>
        <end position="31"/>
    </location>
</feature>
<proteinExistence type="predicted"/>
<feature type="transmembrane region" description="Helical" evidence="3">
    <location>
        <begin position="152"/>
        <end position="174"/>
    </location>
</feature>
<evidence type="ECO:0000259" key="4">
    <source>
        <dbReference type="PROSITE" id="PS50850"/>
    </source>
</evidence>
<reference evidence="5 6" key="1">
    <citation type="submission" date="2024-07" db="EMBL/GenBank/DDBJ databases">
        <title>Section-level genome sequencing and comparative genomics of Aspergillus sections Usti and Cavernicolus.</title>
        <authorList>
            <consortium name="Lawrence Berkeley National Laboratory"/>
            <person name="Nybo J.L."/>
            <person name="Vesth T.C."/>
            <person name="Theobald S."/>
            <person name="Frisvad J.C."/>
            <person name="Larsen T.O."/>
            <person name="Kjaerboelling I."/>
            <person name="Rothschild-Mancinelli K."/>
            <person name="Lyhne E.K."/>
            <person name="Kogle M.E."/>
            <person name="Barry K."/>
            <person name="Clum A."/>
            <person name="Na H."/>
            <person name="Ledsgaard L."/>
            <person name="Lin J."/>
            <person name="Lipzen A."/>
            <person name="Kuo A."/>
            <person name="Riley R."/>
            <person name="Mondo S."/>
            <person name="LaButti K."/>
            <person name="Haridas S."/>
            <person name="Pangalinan J."/>
            <person name="Salamov A.A."/>
            <person name="Simmons B.A."/>
            <person name="Magnuson J.K."/>
            <person name="Chen J."/>
            <person name="Drula E."/>
            <person name="Henrissat B."/>
            <person name="Wiebenga A."/>
            <person name="Lubbers R.J."/>
            <person name="Gomes A.C."/>
            <person name="Makela M.R."/>
            <person name="Stajich J."/>
            <person name="Grigoriev I.V."/>
            <person name="Mortensen U.H."/>
            <person name="De vries R.P."/>
            <person name="Baker S.E."/>
            <person name="Andersen M.R."/>
        </authorList>
    </citation>
    <scope>NUCLEOTIDE SEQUENCE [LARGE SCALE GENOMIC DNA]</scope>
    <source>
        <strain evidence="5 6">CBS 600.67</strain>
    </source>
</reference>
<feature type="transmembrane region" description="Helical" evidence="3">
    <location>
        <begin position="395"/>
        <end position="414"/>
    </location>
</feature>
<keyword evidence="6" id="KW-1185">Reference proteome</keyword>
<dbReference type="PROSITE" id="PS50850">
    <property type="entry name" value="MFS"/>
    <property type="match status" value="1"/>
</dbReference>
<organism evidence="5 6">
    <name type="scientific">Aspergillus cavernicola</name>
    <dbReference type="NCBI Taxonomy" id="176166"/>
    <lineage>
        <taxon>Eukaryota</taxon>
        <taxon>Fungi</taxon>
        <taxon>Dikarya</taxon>
        <taxon>Ascomycota</taxon>
        <taxon>Pezizomycotina</taxon>
        <taxon>Eurotiomycetes</taxon>
        <taxon>Eurotiomycetidae</taxon>
        <taxon>Eurotiales</taxon>
        <taxon>Aspergillaceae</taxon>
        <taxon>Aspergillus</taxon>
        <taxon>Aspergillus subgen. Nidulantes</taxon>
    </lineage>
</organism>
<dbReference type="CDD" id="cd17324">
    <property type="entry name" value="MFS_NepI_like"/>
    <property type="match status" value="1"/>
</dbReference>
<accession>A0ABR4HTF5</accession>
<feature type="domain" description="Major facilitator superfamily (MFS) profile" evidence="4">
    <location>
        <begin position="60"/>
        <end position="445"/>
    </location>
</feature>
<sequence length="482" mass="52797">MEEKAEPRDHNVVTPDNIEQPRDGEENLEESQEKRHPLVAALLWAPPQCRWNPDNPPKFNILMNLLFAFAGTFTVANLYYAQPLLDLLADFFNVSQVRASLIPTCSQAGYAAGLIFICPLGDMVRRRPFVLLLTFITATIWLGLCFTNSYNVFLALSFLSSITTVTPQIMLPLVGDLTPPHRRATALSIVSSGLVLGLLFARLLSGIIAETSAWRNIYWLSLALQYAIFILLYLFMPDYPSTNTDISYPKILYSILILFTKHPVLVYATLMGFLCSSAFTSFWTTLTFLLSSPPYTYTTLQIGLFSLAGLSPTIFNPIFSRLITDKYITQLSTTLSLLVAITGIAIGAYTGKLTLAGPIIHAALLDFGLQATMVANRAAIYAVAPKARNRLNTGYMMGAFCGQLMGTSVGNRVYAERGWMVSASVSLVLVVIALGIGLVRGPREEGWVGWRGGFVLRRVVVLDGTGTETGTQTGTGTGTRQS</sequence>
<dbReference type="EMBL" id="JBFXLS010000082">
    <property type="protein sequence ID" value="KAL2818740.1"/>
    <property type="molecule type" value="Genomic_DNA"/>
</dbReference>
<evidence type="ECO:0000256" key="3">
    <source>
        <dbReference type="SAM" id="Phobius"/>
    </source>
</evidence>
<feature type="transmembrane region" description="Helical" evidence="3">
    <location>
        <begin position="61"/>
        <end position="81"/>
    </location>
</feature>
<name>A0ABR4HTF5_9EURO</name>
<dbReference type="InterPro" id="IPR011701">
    <property type="entry name" value="MFS"/>
</dbReference>
<dbReference type="PANTHER" id="PTHR42910:SF1">
    <property type="entry name" value="MAJOR FACILITATOR SUPERFAMILY (MFS) PROFILE DOMAIN-CONTAINING PROTEIN"/>
    <property type="match status" value="1"/>
</dbReference>
<dbReference type="Gene3D" id="1.20.1250.20">
    <property type="entry name" value="MFS general substrate transporter like domains"/>
    <property type="match status" value="1"/>
</dbReference>
<dbReference type="SUPFAM" id="SSF103473">
    <property type="entry name" value="MFS general substrate transporter"/>
    <property type="match status" value="1"/>
</dbReference>
<feature type="transmembrane region" description="Helical" evidence="3">
    <location>
        <begin position="128"/>
        <end position="146"/>
    </location>
</feature>
<keyword evidence="3" id="KW-0472">Membrane</keyword>
<feature type="transmembrane region" description="Helical" evidence="3">
    <location>
        <begin position="101"/>
        <end position="121"/>
    </location>
</feature>
<keyword evidence="3" id="KW-0812">Transmembrane</keyword>
<feature type="transmembrane region" description="Helical" evidence="3">
    <location>
        <begin position="327"/>
        <end position="349"/>
    </location>
</feature>
<dbReference type="InterPro" id="IPR020846">
    <property type="entry name" value="MFS_dom"/>
</dbReference>
<feature type="transmembrane region" description="Helical" evidence="3">
    <location>
        <begin position="355"/>
        <end position="375"/>
    </location>
</feature>
<feature type="transmembrane region" description="Helical" evidence="3">
    <location>
        <begin position="264"/>
        <end position="283"/>
    </location>
</feature>
<keyword evidence="3" id="KW-1133">Transmembrane helix</keyword>
<feature type="region of interest" description="Disordered" evidence="2">
    <location>
        <begin position="1"/>
        <end position="31"/>
    </location>
</feature>
<feature type="transmembrane region" description="Helical" evidence="3">
    <location>
        <begin position="420"/>
        <end position="439"/>
    </location>
</feature>
<evidence type="ECO:0000313" key="5">
    <source>
        <dbReference type="EMBL" id="KAL2818740.1"/>
    </source>
</evidence>
<protein>
    <submittedName>
        <fullName evidence="5">Major facilitator superfamily domain-containing protein</fullName>
    </submittedName>
</protein>
<feature type="transmembrane region" description="Helical" evidence="3">
    <location>
        <begin position="295"/>
        <end position="315"/>
    </location>
</feature>
<evidence type="ECO:0000256" key="1">
    <source>
        <dbReference type="ARBA" id="ARBA00004141"/>
    </source>
</evidence>
<feature type="transmembrane region" description="Helical" evidence="3">
    <location>
        <begin position="186"/>
        <end position="205"/>
    </location>
</feature>
<feature type="compositionally biased region" description="Basic and acidic residues" evidence="2">
    <location>
        <begin position="1"/>
        <end position="11"/>
    </location>
</feature>
<dbReference type="Proteomes" id="UP001610335">
    <property type="component" value="Unassembled WGS sequence"/>
</dbReference>
<gene>
    <name evidence="5" type="ORF">BDW59DRAFT_165400</name>
</gene>
<evidence type="ECO:0000256" key="2">
    <source>
        <dbReference type="SAM" id="MobiDB-lite"/>
    </source>
</evidence>
<comment type="subcellular location">
    <subcellularLocation>
        <location evidence="1">Membrane</location>
        <topology evidence="1">Multi-pass membrane protein</topology>
    </subcellularLocation>
</comment>
<comment type="caution">
    <text evidence="5">The sequence shown here is derived from an EMBL/GenBank/DDBJ whole genome shotgun (WGS) entry which is preliminary data.</text>
</comment>
<feature type="transmembrane region" description="Helical" evidence="3">
    <location>
        <begin position="217"/>
        <end position="236"/>
    </location>
</feature>